<evidence type="ECO:0000256" key="2">
    <source>
        <dbReference type="ARBA" id="ARBA00007543"/>
    </source>
</evidence>
<evidence type="ECO:0000313" key="8">
    <source>
        <dbReference type="EMBL" id="MDG5755204.1"/>
    </source>
</evidence>
<feature type="transmembrane region" description="Helical" evidence="7">
    <location>
        <begin position="200"/>
        <end position="218"/>
    </location>
</feature>
<feature type="transmembrane region" description="Helical" evidence="7">
    <location>
        <begin position="306"/>
        <end position="331"/>
    </location>
</feature>
<accession>A0ABT6H788</accession>
<evidence type="ECO:0000313" key="9">
    <source>
        <dbReference type="Proteomes" id="UP001218246"/>
    </source>
</evidence>
<gene>
    <name evidence="8" type="ORF">P6P90_14770</name>
</gene>
<dbReference type="EMBL" id="JARULN010000021">
    <property type="protein sequence ID" value="MDG5755204.1"/>
    <property type="molecule type" value="Genomic_DNA"/>
</dbReference>
<evidence type="ECO:0000256" key="3">
    <source>
        <dbReference type="ARBA" id="ARBA00022475"/>
    </source>
</evidence>
<organism evidence="8 9">
    <name type="scientific">Ectobacillus antri</name>
    <dbReference type="NCBI Taxonomy" id="2486280"/>
    <lineage>
        <taxon>Bacteria</taxon>
        <taxon>Bacillati</taxon>
        <taxon>Bacillota</taxon>
        <taxon>Bacilli</taxon>
        <taxon>Bacillales</taxon>
        <taxon>Bacillaceae</taxon>
        <taxon>Ectobacillus</taxon>
    </lineage>
</organism>
<feature type="transmembrane region" description="Helical" evidence="7">
    <location>
        <begin position="265"/>
        <end position="286"/>
    </location>
</feature>
<protein>
    <submittedName>
        <fullName evidence="8">Cytochrome d ubiquinol oxidase subunit II</fullName>
        <ecNumber evidence="8">1.10.3.-</ecNumber>
    </submittedName>
</protein>
<feature type="transmembrane region" description="Helical" evidence="7">
    <location>
        <begin position="56"/>
        <end position="73"/>
    </location>
</feature>
<evidence type="ECO:0000256" key="1">
    <source>
        <dbReference type="ARBA" id="ARBA00004651"/>
    </source>
</evidence>
<keyword evidence="4 7" id="KW-0812">Transmembrane</keyword>
<dbReference type="GO" id="GO:0016491">
    <property type="term" value="F:oxidoreductase activity"/>
    <property type="evidence" value="ECO:0007669"/>
    <property type="project" value="UniProtKB-KW"/>
</dbReference>
<keyword evidence="3" id="KW-1003">Cell membrane</keyword>
<evidence type="ECO:0000256" key="4">
    <source>
        <dbReference type="ARBA" id="ARBA00022692"/>
    </source>
</evidence>
<feature type="transmembrane region" description="Helical" evidence="7">
    <location>
        <begin position="161"/>
        <end position="180"/>
    </location>
</feature>
<dbReference type="Pfam" id="PF02322">
    <property type="entry name" value="Cyt_bd_oxida_II"/>
    <property type="match status" value="1"/>
</dbReference>
<feature type="transmembrane region" description="Helical" evidence="7">
    <location>
        <begin position="79"/>
        <end position="104"/>
    </location>
</feature>
<feature type="transmembrane region" description="Helical" evidence="7">
    <location>
        <begin position="233"/>
        <end position="253"/>
    </location>
</feature>
<comment type="similarity">
    <text evidence="2">Belongs to the cytochrome ubiquinol oxidase subunit 2 family.</text>
</comment>
<proteinExistence type="inferred from homology"/>
<dbReference type="Proteomes" id="UP001218246">
    <property type="component" value="Unassembled WGS sequence"/>
</dbReference>
<comment type="caution">
    <text evidence="8">The sequence shown here is derived from an EMBL/GenBank/DDBJ whole genome shotgun (WGS) entry which is preliminary data.</text>
</comment>
<evidence type="ECO:0000256" key="7">
    <source>
        <dbReference type="SAM" id="Phobius"/>
    </source>
</evidence>
<reference evidence="8 9" key="1">
    <citation type="submission" date="2023-04" db="EMBL/GenBank/DDBJ databases">
        <title>Ectobacillus antri isolated from activated sludge.</title>
        <authorList>
            <person name="Yan P."/>
            <person name="Liu X."/>
        </authorList>
    </citation>
    <scope>NUCLEOTIDE SEQUENCE [LARGE SCALE GENOMIC DNA]</scope>
    <source>
        <strain evidence="8 9">C18H</strain>
    </source>
</reference>
<name>A0ABT6H788_9BACI</name>
<sequence>MNEQSIAILILWAVIFAYSILGSIDFGAGFWAMVYANHKSLASKIANRYLSPTWELTNTVLVFVVVAFIGFFPKAAYTLATIMFAPVTLILVLIAIRSTFMVFAYSLPRYEKMLRIISGITGLLIPALLITVLPVTEGGYVDFSGDTESLLYGKLFSSPAVYFYMLFGLTSELFLSALFLADFSREQGSEETYQVYRRSAIFLGPATLVTAIIALVATDVDASWFLDNLMKQIPFFAISLIFFVVGYTSLWWTNRAHNSLGWPRIAVLAVIAQYAFASYGYGASHLPYLVYPDVTVDTSFTTKETFYTLLVLYAIGIAILLPGFIFFWNLFLKDRTFIKGK</sequence>
<keyword evidence="5 7" id="KW-1133">Transmembrane helix</keyword>
<dbReference type="EC" id="1.10.3.-" evidence="8"/>
<dbReference type="InterPro" id="IPR003317">
    <property type="entry name" value="Cyt-d_oxidase_su2"/>
</dbReference>
<feature type="transmembrane region" description="Helical" evidence="7">
    <location>
        <begin position="116"/>
        <end position="141"/>
    </location>
</feature>
<evidence type="ECO:0000256" key="5">
    <source>
        <dbReference type="ARBA" id="ARBA00022989"/>
    </source>
</evidence>
<keyword evidence="9" id="KW-1185">Reference proteome</keyword>
<keyword evidence="8" id="KW-0560">Oxidoreductase</keyword>
<evidence type="ECO:0000256" key="6">
    <source>
        <dbReference type="ARBA" id="ARBA00023136"/>
    </source>
</evidence>
<dbReference type="RefSeq" id="WP_124564556.1">
    <property type="nucleotide sequence ID" value="NZ_JARRRY010000006.1"/>
</dbReference>
<feature type="transmembrane region" description="Helical" evidence="7">
    <location>
        <begin position="6"/>
        <end position="35"/>
    </location>
</feature>
<keyword evidence="6 7" id="KW-0472">Membrane</keyword>
<comment type="subcellular location">
    <subcellularLocation>
        <location evidence="1">Cell membrane</location>
        <topology evidence="1">Multi-pass membrane protein</topology>
    </subcellularLocation>
</comment>